<comment type="caution">
    <text evidence="1">The sequence shown here is derived from an EMBL/GenBank/DDBJ whole genome shotgun (WGS) entry which is preliminary data.</text>
</comment>
<dbReference type="AlphaFoldDB" id="A0A9P6M7B4"/>
<proteinExistence type="predicted"/>
<sequence>MTDTLETAATQLPVSTEDLVVDYCVTQEEIEDILLDILNDFTSEKNMPPTPKETIADGEVEAPELRTLRMNTIRTVLRRVLALTGNECETRASIGDDAIK</sequence>
<organism evidence="1 2">
    <name type="scientific">Modicella reniformis</name>
    <dbReference type="NCBI Taxonomy" id="1440133"/>
    <lineage>
        <taxon>Eukaryota</taxon>
        <taxon>Fungi</taxon>
        <taxon>Fungi incertae sedis</taxon>
        <taxon>Mucoromycota</taxon>
        <taxon>Mortierellomycotina</taxon>
        <taxon>Mortierellomycetes</taxon>
        <taxon>Mortierellales</taxon>
        <taxon>Mortierellaceae</taxon>
        <taxon>Modicella</taxon>
    </lineage>
</organism>
<protein>
    <submittedName>
        <fullName evidence="1">Uncharacterized protein</fullName>
    </submittedName>
</protein>
<dbReference type="Proteomes" id="UP000749646">
    <property type="component" value="Unassembled WGS sequence"/>
</dbReference>
<dbReference type="EMBL" id="JAAAHW010004628">
    <property type="protein sequence ID" value="KAF9972725.1"/>
    <property type="molecule type" value="Genomic_DNA"/>
</dbReference>
<evidence type="ECO:0000313" key="1">
    <source>
        <dbReference type="EMBL" id="KAF9972725.1"/>
    </source>
</evidence>
<reference evidence="1" key="1">
    <citation type="journal article" date="2020" name="Fungal Divers.">
        <title>Resolving the Mortierellaceae phylogeny through synthesis of multi-gene phylogenetics and phylogenomics.</title>
        <authorList>
            <person name="Vandepol N."/>
            <person name="Liber J."/>
            <person name="Desiro A."/>
            <person name="Na H."/>
            <person name="Kennedy M."/>
            <person name="Barry K."/>
            <person name="Grigoriev I.V."/>
            <person name="Miller A.N."/>
            <person name="O'Donnell K."/>
            <person name="Stajich J.E."/>
            <person name="Bonito G."/>
        </authorList>
    </citation>
    <scope>NUCLEOTIDE SEQUENCE</scope>
    <source>
        <strain evidence="1">MES-2147</strain>
    </source>
</reference>
<feature type="non-terminal residue" evidence="1">
    <location>
        <position position="1"/>
    </location>
</feature>
<name>A0A9P6M7B4_9FUNG</name>
<gene>
    <name evidence="1" type="ORF">BGZ65_009649</name>
</gene>
<evidence type="ECO:0000313" key="2">
    <source>
        <dbReference type="Proteomes" id="UP000749646"/>
    </source>
</evidence>
<keyword evidence="2" id="KW-1185">Reference proteome</keyword>
<accession>A0A9P6M7B4</accession>